<evidence type="ECO:0000256" key="6">
    <source>
        <dbReference type="SAM" id="SignalP"/>
    </source>
</evidence>
<evidence type="ECO:0000256" key="1">
    <source>
        <dbReference type="ARBA" id="ARBA00004834"/>
    </source>
</evidence>
<evidence type="ECO:0000256" key="2">
    <source>
        <dbReference type="ARBA" id="ARBA00009865"/>
    </source>
</evidence>
<dbReference type="Proteomes" id="UP001446871">
    <property type="component" value="Unassembled WGS sequence"/>
</dbReference>
<reference evidence="7 8" key="1">
    <citation type="submission" date="2023-01" db="EMBL/GenBank/DDBJ databases">
        <title>Analysis of 21 Apiospora genomes using comparative genomics revels a genus with tremendous synthesis potential of carbohydrate active enzymes and secondary metabolites.</title>
        <authorList>
            <person name="Sorensen T."/>
        </authorList>
    </citation>
    <scope>NUCLEOTIDE SEQUENCE [LARGE SCALE GENOMIC DNA]</scope>
    <source>
        <strain evidence="7 8">CBS 83171</strain>
    </source>
</reference>
<keyword evidence="4" id="KW-0326">Glycosidase</keyword>
<feature type="chain" id="PRO_5045083160" description="Endo-1,5-alpha-L-arabinanase A" evidence="6">
    <location>
        <begin position="21"/>
        <end position="680"/>
    </location>
</feature>
<evidence type="ECO:0000256" key="3">
    <source>
        <dbReference type="ARBA" id="ARBA00022801"/>
    </source>
</evidence>
<dbReference type="InterPro" id="IPR006710">
    <property type="entry name" value="Glyco_hydro_43"/>
</dbReference>
<dbReference type="SUPFAM" id="SSF75005">
    <property type="entry name" value="Arabinanase/levansucrase/invertase"/>
    <property type="match status" value="2"/>
</dbReference>
<dbReference type="Pfam" id="PF04616">
    <property type="entry name" value="Glyco_hydro_43"/>
    <property type="match status" value="2"/>
</dbReference>
<proteinExistence type="inferred from homology"/>
<dbReference type="EMBL" id="JAQQWM010000003">
    <property type="protein sequence ID" value="KAK8073156.1"/>
    <property type="molecule type" value="Genomic_DNA"/>
</dbReference>
<keyword evidence="8" id="KW-1185">Reference proteome</keyword>
<evidence type="ECO:0000256" key="5">
    <source>
        <dbReference type="ARBA" id="ARBA00042202"/>
    </source>
</evidence>
<sequence length="680" mass="73846">MRSLPLLLSAILGSASVSWGSALPSWSKAQDSSTLQARADEYEAYFFAYFTGNSIEGEKIHFAASNGNNALDWQELNGGQPVLTSTMGTKGLRDPFVMRSVDGGTFWLIATDLSIGSGTSWGDAVKTGSRFLEIWESKDLVTWSAQRHVEVSPPTAGMTWAPEAYYDDEAGEYVVFWASALFAENDPGHTKGSAYHRMMYATTTDFKTFSEAKVWQDAGSSRIDTTVLKAGDSYYRFTKDEGSVTGCTDIIQERSDTLLAPLGPKWTTVASCIGRNAGLSAVEGPTVFKANPGDMNGQKYYLFVDEYSTGNYVPLETDDIAKPNWKVSSSYNLPKSPRHGTVMPITAAERSRLASAFAKRDAPSSPATVAALEKRAGSPVLPGLWADPNIAVFGKTYYLYATTDGFAGWGGNTFYAWKSSDLVTWTRGDEPILTLNGTAGNVPWAVGNAWAPTIVERNGKYYFYFSGQNPTYDRKTIGVAVADSPEGPFTAQPAAMITNGEKVKSGQAIDPGAFYDPKTGKYFLYWGNGNPVLAELGDDMVSIKPDTLSGIEGLTDFREGPFVVYRNGLYHMTYCIDDTGSPNYRVGYATASESATGPWTYRGLILEKDASQGILATGGSTTINVPGTDDWYIAYHRFAIPNGDGVHRETTIDRLYFDETTGLIKKVVPTLSSVAPQTVP</sequence>
<accession>A0ABR1VPI9</accession>
<dbReference type="PANTHER" id="PTHR43301">
    <property type="entry name" value="ARABINAN ENDO-1,5-ALPHA-L-ARABINOSIDASE"/>
    <property type="match status" value="1"/>
</dbReference>
<comment type="caution">
    <text evidence="7">The sequence shown here is derived from an EMBL/GenBank/DDBJ whole genome shotgun (WGS) entry which is preliminary data.</text>
</comment>
<evidence type="ECO:0000313" key="7">
    <source>
        <dbReference type="EMBL" id="KAK8073156.1"/>
    </source>
</evidence>
<dbReference type="CDD" id="cd08983">
    <property type="entry name" value="GH43_Bt3655-like"/>
    <property type="match status" value="1"/>
</dbReference>
<gene>
    <name evidence="7" type="ORF">PG996_006504</name>
</gene>
<evidence type="ECO:0000313" key="8">
    <source>
        <dbReference type="Proteomes" id="UP001446871"/>
    </source>
</evidence>
<evidence type="ECO:0000256" key="4">
    <source>
        <dbReference type="ARBA" id="ARBA00023295"/>
    </source>
</evidence>
<dbReference type="Gene3D" id="2.115.10.20">
    <property type="entry name" value="Glycosyl hydrolase domain, family 43"/>
    <property type="match status" value="2"/>
</dbReference>
<protein>
    <recommendedName>
        <fullName evidence="5">Endo-1,5-alpha-L-arabinanase A</fullName>
    </recommendedName>
</protein>
<organism evidence="7 8">
    <name type="scientific">Apiospora saccharicola</name>
    <dbReference type="NCBI Taxonomy" id="335842"/>
    <lineage>
        <taxon>Eukaryota</taxon>
        <taxon>Fungi</taxon>
        <taxon>Dikarya</taxon>
        <taxon>Ascomycota</taxon>
        <taxon>Pezizomycotina</taxon>
        <taxon>Sordariomycetes</taxon>
        <taxon>Xylariomycetidae</taxon>
        <taxon>Amphisphaeriales</taxon>
        <taxon>Apiosporaceae</taxon>
        <taxon>Apiospora</taxon>
    </lineage>
</organism>
<comment type="pathway">
    <text evidence="1">Glycan metabolism; L-arabinan degradation.</text>
</comment>
<keyword evidence="6" id="KW-0732">Signal</keyword>
<name>A0ABR1VPI9_9PEZI</name>
<dbReference type="PANTHER" id="PTHR43301:SF3">
    <property type="entry name" value="ARABINAN ENDO-1,5-ALPHA-L-ARABINOSIDASE A-RELATED"/>
    <property type="match status" value="1"/>
</dbReference>
<keyword evidence="3" id="KW-0378">Hydrolase</keyword>
<comment type="similarity">
    <text evidence="2">Belongs to the glycosyl hydrolase 43 family.</text>
</comment>
<dbReference type="InterPro" id="IPR050727">
    <property type="entry name" value="GH43_arabinanases"/>
</dbReference>
<dbReference type="InterPro" id="IPR023296">
    <property type="entry name" value="Glyco_hydro_beta-prop_sf"/>
</dbReference>
<dbReference type="CDD" id="cd18828">
    <property type="entry name" value="GH43_BT3675-like"/>
    <property type="match status" value="1"/>
</dbReference>
<feature type="signal peptide" evidence="6">
    <location>
        <begin position="1"/>
        <end position="20"/>
    </location>
</feature>